<keyword evidence="3" id="KW-0863">Zinc-finger</keyword>
<dbReference type="InParanoid" id="A0A162QAA3"/>
<protein>
    <recommendedName>
        <fullName evidence="5">C2H2-type domain-containing protein</fullName>
    </recommendedName>
</protein>
<keyword evidence="1" id="KW-0479">Metal-binding</keyword>
<dbReference type="GO" id="GO:0005634">
    <property type="term" value="C:nucleus"/>
    <property type="evidence" value="ECO:0007669"/>
    <property type="project" value="TreeGrafter"/>
</dbReference>
<dbReference type="PANTHER" id="PTHR24403:SF67">
    <property type="entry name" value="FI01116P-RELATED"/>
    <property type="match status" value="1"/>
</dbReference>
<feature type="domain" description="C2H2-type" evidence="5">
    <location>
        <begin position="220"/>
        <end position="242"/>
    </location>
</feature>
<keyword evidence="2" id="KW-0677">Repeat</keyword>
<evidence type="ECO:0000259" key="5">
    <source>
        <dbReference type="SMART" id="SM00355"/>
    </source>
</evidence>
<dbReference type="Pfam" id="PF00096">
    <property type="entry name" value="zf-C2H2"/>
    <property type="match status" value="1"/>
</dbReference>
<gene>
    <name evidence="6" type="ORF">PHYBLDRAFT_71306</name>
</gene>
<accession>A0A162QAA3</accession>
<dbReference type="OrthoDB" id="8117402at2759"/>
<organism evidence="6 7">
    <name type="scientific">Phycomyces blakesleeanus (strain ATCC 8743b / DSM 1359 / FGSC 10004 / NBRC 33097 / NRRL 1555)</name>
    <dbReference type="NCBI Taxonomy" id="763407"/>
    <lineage>
        <taxon>Eukaryota</taxon>
        <taxon>Fungi</taxon>
        <taxon>Fungi incertae sedis</taxon>
        <taxon>Mucoromycota</taxon>
        <taxon>Mucoromycotina</taxon>
        <taxon>Mucoromycetes</taxon>
        <taxon>Mucorales</taxon>
        <taxon>Phycomycetaceae</taxon>
        <taxon>Phycomyces</taxon>
    </lineage>
</organism>
<dbReference type="GeneID" id="29003349"/>
<keyword evidence="4" id="KW-0862">Zinc</keyword>
<reference evidence="7" key="1">
    <citation type="submission" date="2015-06" db="EMBL/GenBank/DDBJ databases">
        <title>Expansion of signal transduction pathways in fungi by whole-genome duplication.</title>
        <authorList>
            <consortium name="DOE Joint Genome Institute"/>
            <person name="Corrochano L.M."/>
            <person name="Kuo A."/>
            <person name="Marcet-Houben M."/>
            <person name="Polaino S."/>
            <person name="Salamov A."/>
            <person name="Villalobos J.M."/>
            <person name="Alvarez M.I."/>
            <person name="Avalos J."/>
            <person name="Benito E.P."/>
            <person name="Benoit I."/>
            <person name="Burger G."/>
            <person name="Camino L.P."/>
            <person name="Canovas D."/>
            <person name="Cerda-Olmedo E."/>
            <person name="Cheng J.-F."/>
            <person name="Dominguez A."/>
            <person name="Elias M."/>
            <person name="Eslava A.P."/>
            <person name="Glaser F."/>
            <person name="Grimwood J."/>
            <person name="Gutierrez G."/>
            <person name="Heitman J."/>
            <person name="Henrissat B."/>
            <person name="Iturriaga E.A."/>
            <person name="Lang B.F."/>
            <person name="Lavin J.L."/>
            <person name="Lee S."/>
            <person name="Li W."/>
            <person name="Lindquist E."/>
            <person name="Lopez-Garcia S."/>
            <person name="Luque E.M."/>
            <person name="Marcos A.T."/>
            <person name="Martin J."/>
            <person name="McCluskey K."/>
            <person name="Medina H.R."/>
            <person name="Miralles-Duran A."/>
            <person name="Miyazaki A."/>
            <person name="Munoz-Torres E."/>
            <person name="Oguiza J.A."/>
            <person name="Ohm R."/>
            <person name="Olmedo M."/>
            <person name="Orejas M."/>
            <person name="Ortiz-Castellanos L."/>
            <person name="Pisabarro A.G."/>
            <person name="Rodriguez-Romero J."/>
            <person name="Ruiz-Herrera J."/>
            <person name="Ruiz-Vazquez R."/>
            <person name="Sanz C."/>
            <person name="Schackwitz W."/>
            <person name="Schmutz J."/>
            <person name="Shahriari M."/>
            <person name="Shelest E."/>
            <person name="Silva-Franco F."/>
            <person name="Soanes D."/>
            <person name="Syed K."/>
            <person name="Tagua V.G."/>
            <person name="Talbot N.J."/>
            <person name="Thon M."/>
            <person name="De vries R.P."/>
            <person name="Wiebenga A."/>
            <person name="Yadav J.S."/>
            <person name="Braun E.L."/>
            <person name="Baker S."/>
            <person name="Garre V."/>
            <person name="Horwitz B."/>
            <person name="Torres-Martinez S."/>
            <person name="Idnurm A."/>
            <person name="Herrera-Estrella A."/>
            <person name="Gabaldon T."/>
            <person name="Grigoriev I.V."/>
        </authorList>
    </citation>
    <scope>NUCLEOTIDE SEQUENCE [LARGE SCALE GENOMIC DNA]</scope>
    <source>
        <strain evidence="7">NRRL 1555(-)</strain>
    </source>
</reference>
<dbReference type="Proteomes" id="UP000077315">
    <property type="component" value="Unassembled WGS sequence"/>
</dbReference>
<dbReference type="InterPro" id="IPR013087">
    <property type="entry name" value="Znf_C2H2_type"/>
</dbReference>
<dbReference type="InterPro" id="IPR036236">
    <property type="entry name" value="Znf_C2H2_sf"/>
</dbReference>
<evidence type="ECO:0000256" key="2">
    <source>
        <dbReference type="ARBA" id="ARBA00022737"/>
    </source>
</evidence>
<dbReference type="GO" id="GO:0008270">
    <property type="term" value="F:zinc ion binding"/>
    <property type="evidence" value="ECO:0007669"/>
    <property type="project" value="UniProtKB-KW"/>
</dbReference>
<evidence type="ECO:0000256" key="3">
    <source>
        <dbReference type="ARBA" id="ARBA00022771"/>
    </source>
</evidence>
<dbReference type="Gene3D" id="3.30.160.60">
    <property type="entry name" value="Classic Zinc Finger"/>
    <property type="match status" value="1"/>
</dbReference>
<dbReference type="RefSeq" id="XP_018299426.1">
    <property type="nucleotide sequence ID" value="XM_018442443.1"/>
</dbReference>
<dbReference type="AlphaFoldDB" id="A0A162QAA3"/>
<name>A0A162QAA3_PHYB8</name>
<evidence type="ECO:0000313" key="6">
    <source>
        <dbReference type="EMBL" id="OAD81386.1"/>
    </source>
</evidence>
<keyword evidence="7" id="KW-1185">Reference proteome</keyword>
<sequence>MSSINASPATYSFLEDNTFCSFSLQPQTVNNIGSLALNNTQPSSAFNHLNSGYLGLLESESTPIEQDIEQITLYNTFSMGHYLSTDTNVINTQVEPLSSHIAPIGVQAPPYSLSTSSPFWNLPMLFTSQGQSITLPLLYNTTYSFPPRIDPIPYPQQPPIIPENLQSSNNNNINHNCNQKQNTSDVKLQIIQYNVFPSPTLLHDPNSRKTTKMNTYSKRYICKECGYWSDRKSNVDRHFLKHLPNWKKHKCPVCKNRFSTKFNLKRHMLCTKKCKIDQPQ</sequence>
<evidence type="ECO:0000256" key="1">
    <source>
        <dbReference type="ARBA" id="ARBA00022723"/>
    </source>
</evidence>
<feature type="domain" description="C2H2-type" evidence="5">
    <location>
        <begin position="249"/>
        <end position="269"/>
    </location>
</feature>
<evidence type="ECO:0000313" key="7">
    <source>
        <dbReference type="Proteomes" id="UP000077315"/>
    </source>
</evidence>
<dbReference type="SMART" id="SM00355">
    <property type="entry name" value="ZnF_C2H2"/>
    <property type="match status" value="2"/>
</dbReference>
<dbReference type="InterPro" id="IPR050688">
    <property type="entry name" value="Zinc_finger/UBP_domain"/>
</dbReference>
<dbReference type="EMBL" id="KV440971">
    <property type="protein sequence ID" value="OAD81386.1"/>
    <property type="molecule type" value="Genomic_DNA"/>
</dbReference>
<dbReference type="VEuPathDB" id="FungiDB:PHYBLDRAFT_71306"/>
<dbReference type="SUPFAM" id="SSF57667">
    <property type="entry name" value="beta-beta-alpha zinc fingers"/>
    <property type="match status" value="1"/>
</dbReference>
<proteinExistence type="predicted"/>
<dbReference type="PANTHER" id="PTHR24403">
    <property type="entry name" value="ZINC FINGER PROTEIN"/>
    <property type="match status" value="1"/>
</dbReference>
<dbReference type="GO" id="GO:0010468">
    <property type="term" value="P:regulation of gene expression"/>
    <property type="evidence" value="ECO:0007669"/>
    <property type="project" value="TreeGrafter"/>
</dbReference>
<evidence type="ECO:0000256" key="4">
    <source>
        <dbReference type="ARBA" id="ARBA00022833"/>
    </source>
</evidence>